<evidence type="ECO:0000313" key="2">
    <source>
        <dbReference type="EMBL" id="TDT50688.1"/>
    </source>
</evidence>
<keyword evidence="3" id="KW-1185">Reference proteome</keyword>
<name>A0A4R7KD61_9FLAO</name>
<dbReference type="AlphaFoldDB" id="A0A4R7KD61"/>
<feature type="transmembrane region" description="Helical" evidence="1">
    <location>
        <begin position="75"/>
        <end position="98"/>
    </location>
</feature>
<dbReference type="EMBL" id="SOAY01000001">
    <property type="protein sequence ID" value="TDT50688.1"/>
    <property type="molecule type" value="Genomic_DNA"/>
</dbReference>
<sequence length="147" mass="16640">MKKITQSPHLVFWVLIPVLLLIGYIDSNETIAINIYDTYFVVTMLNLGPLLSIVCGIIGLGYWIIFFLKKKLINWLTILHAIVTIIGFLIILLIPLLSPELNQNDPSLNLEYYFDTQVITTLSVLVVISIQLLYPINIIAALVKKTN</sequence>
<reference evidence="2 3" key="1">
    <citation type="submission" date="2019-03" db="EMBL/GenBank/DDBJ databases">
        <title>Genomic Encyclopedia of Archaeal and Bacterial Type Strains, Phase II (KMG-II): from individual species to whole genera.</title>
        <authorList>
            <person name="Goeker M."/>
        </authorList>
    </citation>
    <scope>NUCLEOTIDE SEQUENCE [LARGE SCALE GENOMIC DNA]</scope>
    <source>
        <strain evidence="2 3">DSM 25233</strain>
    </source>
</reference>
<dbReference type="Gene3D" id="1.20.210.10">
    <property type="entry name" value="Cytochrome c oxidase-like, subunit I domain"/>
    <property type="match status" value="1"/>
</dbReference>
<evidence type="ECO:0000256" key="1">
    <source>
        <dbReference type="SAM" id="Phobius"/>
    </source>
</evidence>
<evidence type="ECO:0000313" key="3">
    <source>
        <dbReference type="Proteomes" id="UP000294749"/>
    </source>
</evidence>
<dbReference type="InterPro" id="IPR036927">
    <property type="entry name" value="Cyt_c_oxase-like_su1_sf"/>
</dbReference>
<keyword evidence="1" id="KW-0472">Membrane</keyword>
<accession>A0A4R7KD61</accession>
<dbReference type="OrthoDB" id="1376924at2"/>
<gene>
    <name evidence="2" type="ORF">CLV90_0007</name>
</gene>
<keyword evidence="1" id="KW-0812">Transmembrane</keyword>
<protein>
    <submittedName>
        <fullName evidence="2">Uncharacterized protein</fullName>
    </submittedName>
</protein>
<keyword evidence="1" id="KW-1133">Transmembrane helix</keyword>
<organism evidence="2 3">
    <name type="scientific">Maribacter spongiicola</name>
    <dbReference type="NCBI Taxonomy" id="1206753"/>
    <lineage>
        <taxon>Bacteria</taxon>
        <taxon>Pseudomonadati</taxon>
        <taxon>Bacteroidota</taxon>
        <taxon>Flavobacteriia</taxon>
        <taxon>Flavobacteriales</taxon>
        <taxon>Flavobacteriaceae</taxon>
        <taxon>Maribacter</taxon>
    </lineage>
</organism>
<comment type="caution">
    <text evidence="2">The sequence shown here is derived from an EMBL/GenBank/DDBJ whole genome shotgun (WGS) entry which is preliminary data.</text>
</comment>
<proteinExistence type="predicted"/>
<feature type="transmembrane region" description="Helical" evidence="1">
    <location>
        <begin position="7"/>
        <end position="25"/>
    </location>
</feature>
<dbReference type="RefSeq" id="WP_133685490.1">
    <property type="nucleotide sequence ID" value="NZ_SOAY01000001.1"/>
</dbReference>
<feature type="transmembrane region" description="Helical" evidence="1">
    <location>
        <begin position="45"/>
        <end position="68"/>
    </location>
</feature>
<feature type="transmembrane region" description="Helical" evidence="1">
    <location>
        <begin position="118"/>
        <end position="143"/>
    </location>
</feature>
<dbReference type="Proteomes" id="UP000294749">
    <property type="component" value="Unassembled WGS sequence"/>
</dbReference>